<proteinExistence type="predicted"/>
<keyword evidence="2" id="KW-1185">Reference proteome</keyword>
<dbReference type="AlphaFoldDB" id="A0A0C9ZB55"/>
<dbReference type="InParanoid" id="A0A0C9ZB55"/>
<name>A0A0C9ZB55_9AGAM</name>
<dbReference type="Proteomes" id="UP000054485">
    <property type="component" value="Unassembled WGS sequence"/>
</dbReference>
<dbReference type="OrthoDB" id="2682516at2759"/>
<protein>
    <submittedName>
        <fullName evidence="1">Unplaced genomic scaffold CY34scaffold_574, whole genome shotgun sequence</fullName>
    </submittedName>
</protein>
<reference evidence="2" key="2">
    <citation type="submission" date="2015-01" db="EMBL/GenBank/DDBJ databases">
        <title>Evolutionary Origins and Diversification of the Mycorrhizal Mutualists.</title>
        <authorList>
            <consortium name="DOE Joint Genome Institute"/>
            <consortium name="Mycorrhizal Genomics Consortium"/>
            <person name="Kohler A."/>
            <person name="Kuo A."/>
            <person name="Nagy L.G."/>
            <person name="Floudas D."/>
            <person name="Copeland A."/>
            <person name="Barry K.W."/>
            <person name="Cichocki N."/>
            <person name="Veneault-Fourrey C."/>
            <person name="LaButti K."/>
            <person name="Lindquist E.A."/>
            <person name="Lipzen A."/>
            <person name="Lundell T."/>
            <person name="Morin E."/>
            <person name="Murat C."/>
            <person name="Riley R."/>
            <person name="Ohm R."/>
            <person name="Sun H."/>
            <person name="Tunlid A."/>
            <person name="Henrissat B."/>
            <person name="Grigoriev I.V."/>
            <person name="Hibbett D.S."/>
            <person name="Martin F."/>
        </authorList>
    </citation>
    <scope>NUCLEOTIDE SEQUENCE [LARGE SCALE GENOMIC DNA]</scope>
    <source>
        <strain evidence="2">UH-Slu-Lm8-n1</strain>
    </source>
</reference>
<evidence type="ECO:0000313" key="1">
    <source>
        <dbReference type="EMBL" id="KIK34775.1"/>
    </source>
</evidence>
<dbReference type="HOGENOM" id="CLU_2475136_0_0_1"/>
<sequence>AWHLLHGQPWLVNQAQASLTLEGAKHLAPARSTHPKRAPFTVELLLAIRSYLDLSTPLHAAIYGCLTTSFFTLARTGEFTVPSLKHFD</sequence>
<feature type="non-terminal residue" evidence="1">
    <location>
        <position position="1"/>
    </location>
</feature>
<dbReference type="EMBL" id="KN835705">
    <property type="protein sequence ID" value="KIK34775.1"/>
    <property type="molecule type" value="Genomic_DNA"/>
</dbReference>
<evidence type="ECO:0000313" key="2">
    <source>
        <dbReference type="Proteomes" id="UP000054485"/>
    </source>
</evidence>
<dbReference type="STRING" id="930992.A0A0C9ZB55"/>
<organism evidence="1 2">
    <name type="scientific">Suillus luteus UH-Slu-Lm8-n1</name>
    <dbReference type="NCBI Taxonomy" id="930992"/>
    <lineage>
        <taxon>Eukaryota</taxon>
        <taxon>Fungi</taxon>
        <taxon>Dikarya</taxon>
        <taxon>Basidiomycota</taxon>
        <taxon>Agaricomycotina</taxon>
        <taxon>Agaricomycetes</taxon>
        <taxon>Agaricomycetidae</taxon>
        <taxon>Boletales</taxon>
        <taxon>Suillineae</taxon>
        <taxon>Suillaceae</taxon>
        <taxon>Suillus</taxon>
    </lineage>
</organism>
<gene>
    <name evidence="1" type="ORF">CY34DRAFT_55372</name>
</gene>
<feature type="non-terminal residue" evidence="1">
    <location>
        <position position="88"/>
    </location>
</feature>
<accession>A0A0C9ZB55</accession>
<reference evidence="1 2" key="1">
    <citation type="submission" date="2014-04" db="EMBL/GenBank/DDBJ databases">
        <authorList>
            <consortium name="DOE Joint Genome Institute"/>
            <person name="Kuo A."/>
            <person name="Ruytinx J."/>
            <person name="Rineau F."/>
            <person name="Colpaert J."/>
            <person name="Kohler A."/>
            <person name="Nagy L.G."/>
            <person name="Floudas D."/>
            <person name="Copeland A."/>
            <person name="Barry K.W."/>
            <person name="Cichocki N."/>
            <person name="Veneault-Fourrey C."/>
            <person name="LaButti K."/>
            <person name="Lindquist E.A."/>
            <person name="Lipzen A."/>
            <person name="Lundell T."/>
            <person name="Morin E."/>
            <person name="Murat C."/>
            <person name="Sun H."/>
            <person name="Tunlid A."/>
            <person name="Henrissat B."/>
            <person name="Grigoriev I.V."/>
            <person name="Hibbett D.S."/>
            <person name="Martin F."/>
            <person name="Nordberg H.P."/>
            <person name="Cantor M.N."/>
            <person name="Hua S.X."/>
        </authorList>
    </citation>
    <scope>NUCLEOTIDE SEQUENCE [LARGE SCALE GENOMIC DNA]</scope>
    <source>
        <strain evidence="1 2">UH-Slu-Lm8-n1</strain>
    </source>
</reference>